<evidence type="ECO:0000256" key="2">
    <source>
        <dbReference type="ARBA" id="ARBA00007957"/>
    </source>
</evidence>
<keyword evidence="4 11" id="KW-0963">Cytoplasm</keyword>
<comment type="subcellular location">
    <subcellularLocation>
        <location evidence="1 11">Cytoplasm</location>
    </subcellularLocation>
</comment>
<dbReference type="InterPro" id="IPR036388">
    <property type="entry name" value="WH-like_DNA-bd_sf"/>
</dbReference>
<keyword evidence="9 11" id="KW-0238">DNA-binding</keyword>
<gene>
    <name evidence="11" type="primary">fur</name>
    <name evidence="12" type="ORF">VE26_15385</name>
</gene>
<sequence length="148" mass="16465">MTDRITAARPHPSRKPCLTAVLRMAGLRPTRQRVALAELLFGGPHRHVSAEQLHGEAGSANVNVSLATIYNTLHQFHEAGLLREVAIDASRSYFDTDTSDHHHFYVEDEQRMIDIPADAVTFKSLPRAPEGMEVAHVDVVIRVRKAPI</sequence>
<reference evidence="12 13" key="1">
    <citation type="submission" date="2015-03" db="EMBL/GenBank/DDBJ databases">
        <authorList>
            <person name="Hassan Y."/>
            <person name="Lepp D."/>
            <person name="Li X.-Z."/>
            <person name="Zhou T."/>
        </authorList>
    </citation>
    <scope>NUCLEOTIDE SEQUENCE [LARGE SCALE GENOMIC DNA]</scope>
    <source>
        <strain evidence="12 13">IPL18</strain>
    </source>
</reference>
<dbReference type="STRING" id="429727.VE26_15385"/>
<evidence type="ECO:0000256" key="11">
    <source>
        <dbReference type="RuleBase" id="RU364037"/>
    </source>
</evidence>
<dbReference type="CDD" id="cd07153">
    <property type="entry name" value="Fur_like"/>
    <property type="match status" value="1"/>
</dbReference>
<keyword evidence="13" id="KW-1185">Reference proteome</keyword>
<dbReference type="GO" id="GO:0008270">
    <property type="term" value="F:zinc ion binding"/>
    <property type="evidence" value="ECO:0007669"/>
    <property type="project" value="TreeGrafter"/>
</dbReference>
<dbReference type="SUPFAM" id="SSF46785">
    <property type="entry name" value="Winged helix' DNA-binding domain"/>
    <property type="match status" value="1"/>
</dbReference>
<evidence type="ECO:0000256" key="5">
    <source>
        <dbReference type="ARBA" id="ARBA00022491"/>
    </source>
</evidence>
<keyword evidence="10 11" id="KW-0804">Transcription</keyword>
<keyword evidence="11" id="KW-0408">Iron</keyword>
<dbReference type="RefSeq" id="WP_046106007.1">
    <property type="nucleotide sequence ID" value="NZ_JZEY01000061.1"/>
</dbReference>
<evidence type="ECO:0000256" key="6">
    <source>
        <dbReference type="ARBA" id="ARBA00022723"/>
    </source>
</evidence>
<dbReference type="AlphaFoldDB" id="A0A0F5FGP7"/>
<dbReference type="NCBIfam" id="NF045678">
    <property type="entry name" value="TransRegIrrA"/>
    <property type="match status" value="1"/>
</dbReference>
<evidence type="ECO:0000313" key="12">
    <source>
        <dbReference type="EMBL" id="KKB07978.1"/>
    </source>
</evidence>
<comment type="caution">
    <text evidence="12">The sequence shown here is derived from an EMBL/GenBank/DDBJ whole genome shotgun (WGS) entry which is preliminary data.</text>
</comment>
<keyword evidence="6 11" id="KW-0479">Metal-binding</keyword>
<dbReference type="Pfam" id="PF01475">
    <property type="entry name" value="FUR"/>
    <property type="match status" value="1"/>
</dbReference>
<evidence type="ECO:0000256" key="8">
    <source>
        <dbReference type="ARBA" id="ARBA00023015"/>
    </source>
</evidence>
<keyword evidence="8 11" id="KW-0805">Transcription regulation</keyword>
<name>A0A0F5FGP7_9HYPH</name>
<comment type="similarity">
    <text evidence="2 11">Belongs to the Fur family.</text>
</comment>
<dbReference type="OrthoDB" id="9800477at2"/>
<accession>A0A0F5FGP7</accession>
<dbReference type="InterPro" id="IPR002481">
    <property type="entry name" value="FUR"/>
</dbReference>
<dbReference type="GO" id="GO:0005737">
    <property type="term" value="C:cytoplasm"/>
    <property type="evidence" value="ECO:0007669"/>
    <property type="project" value="UniProtKB-SubCell"/>
</dbReference>
<dbReference type="InterPro" id="IPR036390">
    <property type="entry name" value="WH_DNA-bd_sf"/>
</dbReference>
<evidence type="ECO:0000313" key="13">
    <source>
        <dbReference type="Proteomes" id="UP000033649"/>
    </source>
</evidence>
<dbReference type="PANTHER" id="PTHR33202">
    <property type="entry name" value="ZINC UPTAKE REGULATION PROTEIN"/>
    <property type="match status" value="1"/>
</dbReference>
<evidence type="ECO:0000256" key="4">
    <source>
        <dbReference type="ARBA" id="ARBA00022490"/>
    </source>
</evidence>
<dbReference type="Proteomes" id="UP000033649">
    <property type="component" value="Unassembled WGS sequence"/>
</dbReference>
<comment type="subunit">
    <text evidence="11">Homodimer.</text>
</comment>
<dbReference type="GO" id="GO:0000976">
    <property type="term" value="F:transcription cis-regulatory region binding"/>
    <property type="evidence" value="ECO:0007669"/>
    <property type="project" value="TreeGrafter"/>
</dbReference>
<evidence type="ECO:0000256" key="1">
    <source>
        <dbReference type="ARBA" id="ARBA00004496"/>
    </source>
</evidence>
<dbReference type="PANTHER" id="PTHR33202:SF7">
    <property type="entry name" value="FERRIC UPTAKE REGULATION PROTEIN"/>
    <property type="match status" value="1"/>
</dbReference>
<dbReference type="PATRIC" id="fig|429727.3.peg.3150"/>
<dbReference type="GO" id="GO:0003700">
    <property type="term" value="F:DNA-binding transcription factor activity"/>
    <property type="evidence" value="ECO:0007669"/>
    <property type="project" value="UniProtKB-UniRule"/>
</dbReference>
<evidence type="ECO:0000256" key="9">
    <source>
        <dbReference type="ARBA" id="ARBA00023125"/>
    </source>
</evidence>
<evidence type="ECO:0000256" key="3">
    <source>
        <dbReference type="ARBA" id="ARBA00020910"/>
    </source>
</evidence>
<dbReference type="FunFam" id="1.10.10.10:FF:000007">
    <property type="entry name" value="Ferric uptake regulation protein"/>
    <property type="match status" value="1"/>
</dbReference>
<evidence type="ECO:0000256" key="10">
    <source>
        <dbReference type="ARBA" id="ARBA00023163"/>
    </source>
</evidence>
<protein>
    <recommendedName>
        <fullName evidence="3 11">Ferric uptake regulation protein</fullName>
    </recommendedName>
</protein>
<evidence type="ECO:0000256" key="7">
    <source>
        <dbReference type="ARBA" id="ARBA00022833"/>
    </source>
</evidence>
<organism evidence="12 13">
    <name type="scientific">Devosia chinhatensis</name>
    <dbReference type="NCBI Taxonomy" id="429727"/>
    <lineage>
        <taxon>Bacteria</taxon>
        <taxon>Pseudomonadati</taxon>
        <taxon>Pseudomonadota</taxon>
        <taxon>Alphaproteobacteria</taxon>
        <taxon>Hyphomicrobiales</taxon>
        <taxon>Devosiaceae</taxon>
        <taxon>Devosia</taxon>
    </lineage>
</organism>
<keyword evidence="7 11" id="KW-0862">Zinc</keyword>
<dbReference type="Gene3D" id="1.10.10.10">
    <property type="entry name" value="Winged helix-like DNA-binding domain superfamily/Winged helix DNA-binding domain"/>
    <property type="match status" value="1"/>
</dbReference>
<keyword evidence="5 11" id="KW-0678">Repressor</keyword>
<dbReference type="GO" id="GO:1900376">
    <property type="term" value="P:regulation of secondary metabolite biosynthetic process"/>
    <property type="evidence" value="ECO:0007669"/>
    <property type="project" value="TreeGrafter"/>
</dbReference>
<proteinExistence type="inferred from homology"/>
<dbReference type="GO" id="GO:0045892">
    <property type="term" value="P:negative regulation of DNA-templated transcription"/>
    <property type="evidence" value="ECO:0007669"/>
    <property type="project" value="TreeGrafter"/>
</dbReference>
<dbReference type="EMBL" id="JZEY01000061">
    <property type="protein sequence ID" value="KKB07978.1"/>
    <property type="molecule type" value="Genomic_DNA"/>
</dbReference>
<dbReference type="NCBIfam" id="NF045677">
    <property type="entry name" value="FeRespRegIrr"/>
    <property type="match status" value="1"/>
</dbReference>